<dbReference type="RefSeq" id="WP_091656913.1">
    <property type="nucleotide sequence ID" value="NZ_LT594323.1"/>
</dbReference>
<feature type="domain" description="Pyruvate phosphate dikinase AMP/ATP-binding" evidence="16">
    <location>
        <begin position="297"/>
        <end position="341"/>
    </location>
</feature>
<dbReference type="InterPro" id="IPR000121">
    <property type="entry name" value="PEP_util_C"/>
</dbReference>
<organism evidence="18 19">
    <name type="scientific">Micromonospora auratinigra</name>
    <dbReference type="NCBI Taxonomy" id="261654"/>
    <lineage>
        <taxon>Bacteria</taxon>
        <taxon>Bacillati</taxon>
        <taxon>Actinomycetota</taxon>
        <taxon>Actinomycetes</taxon>
        <taxon>Micromonosporales</taxon>
        <taxon>Micromonosporaceae</taxon>
        <taxon>Micromonospora</taxon>
    </lineage>
</organism>
<feature type="binding site" evidence="13">
    <location>
        <position position="773"/>
    </location>
    <ligand>
        <name>substrate</name>
    </ligand>
</feature>
<dbReference type="GO" id="GO:0016301">
    <property type="term" value="F:kinase activity"/>
    <property type="evidence" value="ECO:0007669"/>
    <property type="project" value="UniProtKB-UniRule"/>
</dbReference>
<evidence type="ECO:0000256" key="8">
    <source>
        <dbReference type="ARBA" id="ARBA00022777"/>
    </source>
</evidence>
<feature type="binding site" evidence="14">
    <location>
        <position position="773"/>
    </location>
    <ligand>
        <name>Mg(2+)</name>
        <dbReference type="ChEBI" id="CHEBI:18420"/>
    </ligand>
</feature>
<evidence type="ECO:0000256" key="13">
    <source>
        <dbReference type="PIRSR" id="PIRSR000853-2"/>
    </source>
</evidence>
<dbReference type="NCBIfam" id="NF004531">
    <property type="entry name" value="PRK05878.1"/>
    <property type="match status" value="1"/>
</dbReference>
<feature type="binding site" evidence="13">
    <location>
        <position position="749"/>
    </location>
    <ligand>
        <name>substrate</name>
    </ligand>
</feature>
<dbReference type="Gene3D" id="3.30.470.20">
    <property type="entry name" value="ATP-grasp fold, B domain"/>
    <property type="match status" value="1"/>
</dbReference>
<proteinExistence type="inferred from homology"/>
<sequence>MPKYVYDFIEGDRSRADLLGGKGANLAEMTRLGLPVPPGFTISTDACRAYLATGTPPAGLFEEVNAHLREVEARLDRWLGDARDPLLLAVRSGGRYSMPGMMETILDIGLNDTTVGGLAARSGDERFAWDSYRRLIQMFGHTVYGVPTEEFAHELESVRATAGAAGPSAGQLRDLVETYKKIFARHVGRDFPQAPHEQLFLAVNSVFESWNSERARIYRRQERIPDDLGTAVNVMAMVFGNLGPDSGTGVAFTRDPATGARGVYGDYLADAQGEDVVAGIRNTTPLPELERIDPVSFRRLMEIMDTLERHYRDLCDIEFTIERGTLWMLQTRVGKRTAAAAFVIAAQLVDEGLISADEALTRVTGAQLAQLMFPAFDLTGAPGPLAVGVGASPGAAVGRVVFDSAAAAAATDPVILVRRETNPDDLPGMIAAAGVLTSRGGKTSHAAVVARGMGRTCVCGADALAIDAERGEFTVGDEVVRAGDVISIDGTSGRIWRGPVPVQPSPVSRYLAGELSPQADPLVAAVHRLLDHADAVRRLGVRANADTPEDARRARRLGAGGVGLCRTEHMFLGERRELVERLILAEGPAEREAALAALLPLQRADFAGILAAMDGLPVTIRLLDPPLHEFLPALPELTARVARAEALGADPGRDGTLLAAVRRMHESNPMLGLRGVRLGLVVPGLFAMQVRAVAEAAAQRRRAGGDPRPELMVPLVGDVRELAAVRLEAERVLAEVADAPEIPIGTMIEVPRAALTAGEIAAEAHFFSFGTNDLTQTTWAFSRDDVEGSFFGAYLERGIFPVSPFESIDAKGVGRLIRLAVAEGRAARPELTVGVCGEHGGDPESVAFFADAGLDYVSCSPYRVPIARLAAGRAAVEATTGTSDSR</sequence>
<name>A0A1A8Z3P7_9ACTN</name>
<evidence type="ECO:0000256" key="4">
    <source>
        <dbReference type="ARBA" id="ARBA00020138"/>
    </source>
</evidence>
<dbReference type="Pfam" id="PF02896">
    <property type="entry name" value="PEP-utilizers_C"/>
    <property type="match status" value="1"/>
</dbReference>
<evidence type="ECO:0000256" key="9">
    <source>
        <dbReference type="ARBA" id="ARBA00022840"/>
    </source>
</evidence>
<feature type="binding site" evidence="13">
    <location>
        <position position="621"/>
    </location>
    <ligand>
        <name>substrate</name>
    </ligand>
</feature>
<dbReference type="InterPro" id="IPR018274">
    <property type="entry name" value="PEP_util_AS"/>
</dbReference>
<dbReference type="SUPFAM" id="SSF51621">
    <property type="entry name" value="Phosphoenolpyruvate/pyruvate domain"/>
    <property type="match status" value="1"/>
</dbReference>
<feature type="binding site" evidence="14">
    <location>
        <position position="749"/>
    </location>
    <ligand>
        <name>Mg(2+)</name>
        <dbReference type="ChEBI" id="CHEBI:18420"/>
    </ligand>
</feature>
<dbReference type="EMBL" id="LT594323">
    <property type="protein sequence ID" value="SBT38554.1"/>
    <property type="molecule type" value="Genomic_DNA"/>
</dbReference>
<dbReference type="AlphaFoldDB" id="A0A1A8Z3P7"/>
<evidence type="ECO:0000256" key="3">
    <source>
        <dbReference type="ARBA" id="ARBA00011994"/>
    </source>
</evidence>
<accession>A0A1A8Z3P7</accession>
<evidence type="ECO:0000256" key="10">
    <source>
        <dbReference type="ARBA" id="ARBA00022842"/>
    </source>
</evidence>
<evidence type="ECO:0000256" key="12">
    <source>
        <dbReference type="PIRSR" id="PIRSR000853-1"/>
    </source>
</evidence>
<feature type="domain" description="Pyruvate phosphate dikinase AMP/ATP-binding" evidence="16">
    <location>
        <begin position="62"/>
        <end position="282"/>
    </location>
</feature>
<dbReference type="Gene3D" id="3.20.20.60">
    <property type="entry name" value="Phosphoenolpyruvate-binding domains"/>
    <property type="match status" value="1"/>
</dbReference>
<dbReference type="PIRSF" id="PIRSF000853">
    <property type="entry name" value="PPDK"/>
    <property type="match status" value="1"/>
</dbReference>
<dbReference type="Gene3D" id="1.20.80.30">
    <property type="match status" value="1"/>
</dbReference>
<keyword evidence="7" id="KW-0547">Nucleotide-binding</keyword>
<evidence type="ECO:0000256" key="7">
    <source>
        <dbReference type="ARBA" id="ARBA00022741"/>
    </source>
</evidence>
<feature type="binding site" evidence="13">
    <location>
        <position position="566"/>
    </location>
    <ligand>
        <name>substrate</name>
    </ligand>
</feature>
<reference evidence="19" key="1">
    <citation type="submission" date="2016-06" db="EMBL/GenBank/DDBJ databases">
        <authorList>
            <person name="Varghese N."/>
            <person name="Submissions Spin"/>
        </authorList>
    </citation>
    <scope>NUCLEOTIDE SEQUENCE [LARGE SCALE GENOMIC DNA]</scope>
    <source>
        <strain evidence="19">DSM 44815</strain>
    </source>
</reference>
<feature type="binding site" evidence="13">
    <location>
        <position position="770"/>
    </location>
    <ligand>
        <name>substrate</name>
    </ligand>
</feature>
<dbReference type="GO" id="GO:0050242">
    <property type="term" value="F:pyruvate, phosphate dikinase activity"/>
    <property type="evidence" value="ECO:0007669"/>
    <property type="project" value="UniProtKB-UniRule"/>
</dbReference>
<dbReference type="PANTHER" id="PTHR22931:SF9">
    <property type="entry name" value="PYRUVATE, PHOSPHATE DIKINASE 1, CHLOROPLASTIC"/>
    <property type="match status" value="1"/>
</dbReference>
<comment type="similarity">
    <text evidence="2 11">Belongs to the PEP-utilizing enzyme family.</text>
</comment>
<dbReference type="Gene3D" id="3.30.1490.20">
    <property type="entry name" value="ATP-grasp fold, A domain"/>
    <property type="match status" value="1"/>
</dbReference>
<evidence type="ECO:0000313" key="18">
    <source>
        <dbReference type="EMBL" id="SBT38554.1"/>
    </source>
</evidence>
<dbReference type="PANTHER" id="PTHR22931">
    <property type="entry name" value="PHOSPHOENOLPYRUVATE DIKINASE-RELATED"/>
    <property type="match status" value="1"/>
</dbReference>
<dbReference type="InterPro" id="IPR002192">
    <property type="entry name" value="PPDK_AMP/ATP-bd"/>
</dbReference>
<feature type="binding site" evidence="13">
    <location>
        <position position="771"/>
    </location>
    <ligand>
        <name>substrate</name>
    </ligand>
</feature>
<evidence type="ECO:0000259" key="15">
    <source>
        <dbReference type="Pfam" id="PF00391"/>
    </source>
</evidence>
<keyword evidence="10 14" id="KW-0460">Magnesium</keyword>
<dbReference type="Proteomes" id="UP000199385">
    <property type="component" value="Chromosome I"/>
</dbReference>
<protein>
    <recommendedName>
        <fullName evidence="4 11">Pyruvate, phosphate dikinase</fullName>
        <ecNumber evidence="3 11">2.7.9.1</ecNumber>
    </recommendedName>
</protein>
<evidence type="ECO:0000313" key="19">
    <source>
        <dbReference type="Proteomes" id="UP000199385"/>
    </source>
</evidence>
<dbReference type="InterPro" id="IPR040442">
    <property type="entry name" value="Pyrv_kinase-like_dom_sf"/>
</dbReference>
<evidence type="ECO:0000256" key="11">
    <source>
        <dbReference type="PIRNR" id="PIRNR000853"/>
    </source>
</evidence>
<evidence type="ECO:0000256" key="2">
    <source>
        <dbReference type="ARBA" id="ARBA00007837"/>
    </source>
</evidence>
<dbReference type="InterPro" id="IPR015813">
    <property type="entry name" value="Pyrv/PenolPyrv_kinase-like_dom"/>
</dbReference>
<dbReference type="EC" id="2.7.9.1" evidence="3 11"/>
<dbReference type="InterPro" id="IPR010121">
    <property type="entry name" value="Pyruvate_phosphate_dikinase"/>
</dbReference>
<keyword evidence="8 18" id="KW-0418">Kinase</keyword>
<keyword evidence="9" id="KW-0067">ATP-binding</keyword>
<evidence type="ECO:0000256" key="1">
    <source>
        <dbReference type="ARBA" id="ARBA00001946"/>
    </source>
</evidence>
<keyword evidence="5" id="KW-0808">Transferase</keyword>
<dbReference type="GO" id="GO:0046872">
    <property type="term" value="F:metal ion binding"/>
    <property type="evidence" value="ECO:0007669"/>
    <property type="project" value="UniProtKB-UniRule"/>
</dbReference>
<keyword evidence="19" id="KW-1185">Reference proteome</keyword>
<feature type="active site" description="Proton donor" evidence="12">
    <location>
        <position position="836"/>
    </location>
</feature>
<keyword evidence="6 14" id="KW-0479">Metal-binding</keyword>
<dbReference type="OrthoDB" id="9765468at2"/>
<dbReference type="Gene3D" id="3.50.30.10">
    <property type="entry name" value="Phosphohistidine domain"/>
    <property type="match status" value="1"/>
</dbReference>
<feature type="domain" description="PEP-utilising enzyme mobile" evidence="15">
    <location>
        <begin position="412"/>
        <end position="493"/>
    </location>
</feature>
<dbReference type="InterPro" id="IPR013815">
    <property type="entry name" value="ATP_grasp_subdomain_1"/>
</dbReference>
<dbReference type="InterPro" id="IPR036637">
    <property type="entry name" value="Phosphohistidine_dom_sf"/>
</dbReference>
<evidence type="ECO:0000256" key="14">
    <source>
        <dbReference type="PIRSR" id="PIRSR000853-3"/>
    </source>
</evidence>
<dbReference type="SUPFAM" id="SSF52009">
    <property type="entry name" value="Phosphohistidine domain"/>
    <property type="match status" value="1"/>
</dbReference>
<feature type="domain" description="Pyruvate phosphate dikinase AMP/ATP-binding" evidence="16">
    <location>
        <begin position="17"/>
        <end position="53"/>
    </location>
</feature>
<feature type="active site" description="Tele-phosphohistidine intermediate" evidence="12">
    <location>
        <position position="445"/>
    </location>
</feature>
<comment type="catalytic activity">
    <reaction evidence="11">
        <text>pyruvate + phosphate + ATP = phosphoenolpyruvate + AMP + diphosphate + H(+)</text>
        <dbReference type="Rhea" id="RHEA:10756"/>
        <dbReference type="ChEBI" id="CHEBI:15361"/>
        <dbReference type="ChEBI" id="CHEBI:15378"/>
        <dbReference type="ChEBI" id="CHEBI:30616"/>
        <dbReference type="ChEBI" id="CHEBI:33019"/>
        <dbReference type="ChEBI" id="CHEBI:43474"/>
        <dbReference type="ChEBI" id="CHEBI:58702"/>
        <dbReference type="ChEBI" id="CHEBI:456215"/>
        <dbReference type="EC" id="2.7.9.1"/>
    </reaction>
</comment>
<gene>
    <name evidence="18" type="ORF">GA0070611_0590</name>
</gene>
<dbReference type="NCBIfam" id="TIGR01828">
    <property type="entry name" value="pyru_phos_dikin"/>
    <property type="match status" value="1"/>
</dbReference>
<evidence type="ECO:0000256" key="5">
    <source>
        <dbReference type="ARBA" id="ARBA00022679"/>
    </source>
</evidence>
<evidence type="ECO:0000259" key="16">
    <source>
        <dbReference type="Pfam" id="PF01326"/>
    </source>
</evidence>
<dbReference type="Pfam" id="PF00391">
    <property type="entry name" value="PEP-utilizers"/>
    <property type="match status" value="1"/>
</dbReference>
<dbReference type="PROSITE" id="PS00370">
    <property type="entry name" value="PEP_ENZYMES_PHOS_SITE"/>
    <property type="match status" value="1"/>
</dbReference>
<feature type="domain" description="PEP-utilising enzyme C-terminal" evidence="17">
    <location>
        <begin position="529"/>
        <end position="872"/>
    </location>
</feature>
<dbReference type="GO" id="GO:0005524">
    <property type="term" value="F:ATP binding"/>
    <property type="evidence" value="ECO:0007669"/>
    <property type="project" value="UniProtKB-UniRule"/>
</dbReference>
<keyword evidence="18" id="KW-0670">Pyruvate</keyword>
<comment type="cofactor">
    <cofactor evidence="1 11 14">
        <name>Mg(2+)</name>
        <dbReference type="ChEBI" id="CHEBI:18420"/>
    </cofactor>
</comment>
<dbReference type="PATRIC" id="fig|261654.4.peg.596"/>
<evidence type="ECO:0000259" key="17">
    <source>
        <dbReference type="Pfam" id="PF02896"/>
    </source>
</evidence>
<evidence type="ECO:0000256" key="6">
    <source>
        <dbReference type="ARBA" id="ARBA00022723"/>
    </source>
</evidence>
<dbReference type="SUPFAM" id="SSF56059">
    <property type="entry name" value="Glutathione synthetase ATP-binding domain-like"/>
    <property type="match status" value="1"/>
</dbReference>
<dbReference type="Pfam" id="PF01326">
    <property type="entry name" value="PPDK_N"/>
    <property type="match status" value="3"/>
</dbReference>
<dbReference type="STRING" id="261654.GA0070611_0590"/>
<dbReference type="InterPro" id="IPR008279">
    <property type="entry name" value="PEP-util_enz_mobile_dom"/>
</dbReference>
<dbReference type="Gene3D" id="1.10.189.10">
    <property type="entry name" value="Pyruvate Phosphate Dikinase, domain 2"/>
    <property type="match status" value="1"/>
</dbReference>
<feature type="binding site" evidence="13">
    <location>
        <position position="772"/>
    </location>
    <ligand>
        <name>substrate</name>
    </ligand>
</feature>